<dbReference type="RefSeq" id="WP_285626897.1">
    <property type="nucleotide sequence ID" value="NZ_BSTJ01000007.1"/>
</dbReference>
<feature type="transmembrane region" description="Helical" evidence="6">
    <location>
        <begin position="21"/>
        <end position="45"/>
    </location>
</feature>
<evidence type="ECO:0000256" key="1">
    <source>
        <dbReference type="ARBA" id="ARBA00004651"/>
    </source>
</evidence>
<organism evidence="7 8">
    <name type="scientific">Actinoallomurus iriomotensis</name>
    <dbReference type="NCBI Taxonomy" id="478107"/>
    <lineage>
        <taxon>Bacteria</taxon>
        <taxon>Bacillati</taxon>
        <taxon>Actinomycetota</taxon>
        <taxon>Actinomycetes</taxon>
        <taxon>Streptosporangiales</taxon>
        <taxon>Thermomonosporaceae</taxon>
        <taxon>Actinoallomurus</taxon>
    </lineage>
</organism>
<dbReference type="PIRSF" id="PIRSF006060">
    <property type="entry name" value="AA_transporter"/>
    <property type="match status" value="1"/>
</dbReference>
<proteinExistence type="predicted"/>
<evidence type="ECO:0000256" key="5">
    <source>
        <dbReference type="ARBA" id="ARBA00023136"/>
    </source>
</evidence>
<gene>
    <name evidence="7" type="ORF">Airi01_056880</name>
</gene>
<dbReference type="Pfam" id="PF13520">
    <property type="entry name" value="AA_permease_2"/>
    <property type="match status" value="1"/>
</dbReference>
<dbReference type="Proteomes" id="UP001165135">
    <property type="component" value="Unassembled WGS sequence"/>
</dbReference>
<evidence type="ECO:0000256" key="4">
    <source>
        <dbReference type="ARBA" id="ARBA00022989"/>
    </source>
</evidence>
<feature type="transmembrane region" description="Helical" evidence="6">
    <location>
        <begin position="51"/>
        <end position="70"/>
    </location>
</feature>
<feature type="transmembrane region" description="Helical" evidence="6">
    <location>
        <begin position="95"/>
        <end position="117"/>
    </location>
</feature>
<keyword evidence="2" id="KW-1003">Cell membrane</keyword>
<dbReference type="GO" id="GO:0005886">
    <property type="term" value="C:plasma membrane"/>
    <property type="evidence" value="ECO:0007669"/>
    <property type="project" value="UniProtKB-SubCell"/>
</dbReference>
<sequence length="454" mass="48933">MSSETLHSFGYEQELKRSLSLADLMIYGLVFMVPIAPFAIFGVVFNGAKGMVPLTYVIGLVAMLFTALSYREMSRAFPIAGSVYSYAGRGINDKVGFLAGWAILLDYLLVPTLLYVVSAAALTSLLPGVPQWLWIVAFVLVNTVVNYLGIESTARLNRLFLLLEMIVLALFTAFGIAAIAAHKNGAHFSFDPLLKPHLVTPGLIFGALSIAVLSFLGFDGISTLSEEVKDGDRRLVGRATVLSLCAVAALFIVQTYVACLLVPHQTSFADGDPTNTAFYDIAKIASGAWLKTTVAVASALAAGVANSLVAQAATSRLLFSMARDRKLPAFLAHVHPTRRIPERAILFVSVLSLILGLTFVGQVDLLSSLVNFGALFSFLLLHVSVFVHFVLRNGSRRWHLHLVAPAVGFVIIGYVLVNADTRAKVGGIIWLAVGAALLVFYRRTGRGTELSLED</sequence>
<dbReference type="InterPro" id="IPR050367">
    <property type="entry name" value="APC_superfamily"/>
</dbReference>
<comment type="caution">
    <text evidence="7">The sequence shown here is derived from an EMBL/GenBank/DDBJ whole genome shotgun (WGS) entry which is preliminary data.</text>
</comment>
<keyword evidence="3 6" id="KW-0812">Transmembrane</keyword>
<keyword evidence="5 6" id="KW-0472">Membrane</keyword>
<feature type="transmembrane region" description="Helical" evidence="6">
    <location>
        <begin position="344"/>
        <end position="363"/>
    </location>
</feature>
<feature type="transmembrane region" description="Helical" evidence="6">
    <location>
        <begin position="241"/>
        <end position="263"/>
    </location>
</feature>
<feature type="transmembrane region" description="Helical" evidence="6">
    <location>
        <begin position="160"/>
        <end position="182"/>
    </location>
</feature>
<feature type="transmembrane region" description="Helical" evidence="6">
    <location>
        <begin position="295"/>
        <end position="319"/>
    </location>
</feature>
<dbReference type="GO" id="GO:0022857">
    <property type="term" value="F:transmembrane transporter activity"/>
    <property type="evidence" value="ECO:0007669"/>
    <property type="project" value="InterPro"/>
</dbReference>
<feature type="transmembrane region" description="Helical" evidence="6">
    <location>
        <begin position="129"/>
        <end position="148"/>
    </location>
</feature>
<feature type="transmembrane region" description="Helical" evidence="6">
    <location>
        <begin position="202"/>
        <end position="221"/>
    </location>
</feature>
<evidence type="ECO:0000256" key="2">
    <source>
        <dbReference type="ARBA" id="ARBA00022475"/>
    </source>
</evidence>
<accession>A0A9W6VTA4</accession>
<dbReference type="EMBL" id="BSTJ01000007">
    <property type="protein sequence ID" value="GLY77421.1"/>
    <property type="molecule type" value="Genomic_DNA"/>
</dbReference>
<reference evidence="7" key="1">
    <citation type="submission" date="2023-03" db="EMBL/GenBank/DDBJ databases">
        <title>Actinoallomurus iriomotensis NBRC 103681.</title>
        <authorList>
            <person name="Ichikawa N."/>
            <person name="Sato H."/>
            <person name="Tonouchi N."/>
        </authorList>
    </citation>
    <scope>NUCLEOTIDE SEQUENCE</scope>
    <source>
        <strain evidence="7">NBRC 103681</strain>
    </source>
</reference>
<feature type="transmembrane region" description="Helical" evidence="6">
    <location>
        <begin position="423"/>
        <end position="441"/>
    </location>
</feature>
<evidence type="ECO:0000256" key="6">
    <source>
        <dbReference type="SAM" id="Phobius"/>
    </source>
</evidence>
<feature type="transmembrane region" description="Helical" evidence="6">
    <location>
        <begin position="398"/>
        <end position="417"/>
    </location>
</feature>
<dbReference type="PANTHER" id="PTHR42770:SF16">
    <property type="entry name" value="AMINO ACID PERMEASE"/>
    <property type="match status" value="1"/>
</dbReference>
<dbReference type="PANTHER" id="PTHR42770">
    <property type="entry name" value="AMINO ACID TRANSPORTER-RELATED"/>
    <property type="match status" value="1"/>
</dbReference>
<evidence type="ECO:0000313" key="8">
    <source>
        <dbReference type="Proteomes" id="UP001165135"/>
    </source>
</evidence>
<feature type="transmembrane region" description="Helical" evidence="6">
    <location>
        <begin position="369"/>
        <end position="391"/>
    </location>
</feature>
<dbReference type="InterPro" id="IPR002293">
    <property type="entry name" value="AA/rel_permease1"/>
</dbReference>
<evidence type="ECO:0000256" key="3">
    <source>
        <dbReference type="ARBA" id="ARBA00022692"/>
    </source>
</evidence>
<dbReference type="Gene3D" id="1.20.1740.10">
    <property type="entry name" value="Amino acid/polyamine transporter I"/>
    <property type="match status" value="1"/>
</dbReference>
<evidence type="ECO:0000313" key="7">
    <source>
        <dbReference type="EMBL" id="GLY77421.1"/>
    </source>
</evidence>
<comment type="subcellular location">
    <subcellularLocation>
        <location evidence="1">Cell membrane</location>
        <topology evidence="1">Multi-pass membrane protein</topology>
    </subcellularLocation>
</comment>
<protein>
    <submittedName>
        <fullName evidence="7">Amino acid transporter</fullName>
    </submittedName>
</protein>
<name>A0A9W6VTA4_9ACTN</name>
<dbReference type="AlphaFoldDB" id="A0A9W6VTA4"/>
<keyword evidence="4 6" id="KW-1133">Transmembrane helix</keyword>